<keyword evidence="15" id="KW-0150">Chloroplast</keyword>
<proteinExistence type="inferred from homology"/>
<dbReference type="InterPro" id="IPR003586">
    <property type="entry name" value="Hint_dom_C"/>
</dbReference>
<dbReference type="GO" id="GO:0003677">
    <property type="term" value="F:DNA binding"/>
    <property type="evidence" value="ECO:0007669"/>
    <property type="project" value="UniProtKB-UniRule"/>
</dbReference>
<reference evidence="15" key="1">
    <citation type="journal article" date="2022" name="Proc. Natl. Acad. Sci. U.S.A.">
        <title>Life cycle and functional genomics of the unicellular red alga Galdieria for elucidating algal and plant evolution and industrial use.</title>
        <authorList>
            <person name="Hirooka S."/>
            <person name="Itabashi T."/>
            <person name="Ichinose T.M."/>
            <person name="Onuma R."/>
            <person name="Fujiwara T."/>
            <person name="Yamashita S."/>
            <person name="Jong L.W."/>
            <person name="Tomita R."/>
            <person name="Iwane A.H."/>
            <person name="Miyagishima S.Y."/>
        </authorList>
    </citation>
    <scope>NUCLEOTIDE SEQUENCE</scope>
    <source>
        <strain evidence="15">NBRC 102759</strain>
    </source>
</reference>
<dbReference type="GO" id="GO:0005829">
    <property type="term" value="C:cytosol"/>
    <property type="evidence" value="ECO:0007669"/>
    <property type="project" value="TreeGrafter"/>
</dbReference>
<keyword evidence="2 13" id="KW-0639">Primosome</keyword>
<dbReference type="NCBIfam" id="TIGR01443">
    <property type="entry name" value="intein_Cterm"/>
    <property type="match status" value="1"/>
</dbReference>
<dbReference type="SUPFAM" id="SSF51294">
    <property type="entry name" value="Hedgehog/intein (Hint) domain"/>
    <property type="match status" value="1"/>
</dbReference>
<keyword evidence="4" id="KW-0677">Repeat</keyword>
<dbReference type="PROSITE" id="PS50818">
    <property type="entry name" value="INTEIN_C_TER"/>
    <property type="match status" value="1"/>
</dbReference>
<evidence type="ECO:0000313" key="16">
    <source>
        <dbReference type="Proteomes" id="UP001061958"/>
    </source>
</evidence>
<dbReference type="NCBIfam" id="TIGR00665">
    <property type="entry name" value="DnaB"/>
    <property type="match status" value="1"/>
</dbReference>
<evidence type="ECO:0000259" key="14">
    <source>
        <dbReference type="PROSITE" id="PS51199"/>
    </source>
</evidence>
<dbReference type="AlphaFoldDB" id="A0A9C7C8Z5"/>
<sequence>MINRICNTDDLLPPQNVAAEELLLGSILLEPDNFAQVSSNLPIEAFYITAHQKIYKIILNLYLEGKNPDLTTVAAVLHDLNLLEEIGGLNKLKKMVEQTISTYNIEQYAALIKEKYLRRCLIDSGREITSLGFDFNSRIEHLFFKAEQSLFKVIQKKVSNDLLPVSDILLDTFLDLENRLNNNKLNGLSSGFEDLDSMTQGFQKSDLIIIAGRPSMGKTAFALNIGFNVCNKENIPVAIFSLEMSKQQILYRILSYKTSISLTKLRSGRLSSDEWKVINHALKELYNLELYIDDTNYCSINEIRSKIKRLFSKKNNLGLIIIDYLQLMESHNKFNNRVQELSQITRSLKNLAKEFNTPILVLSQLSRAVESRLNKRPLLSDLRESGCIEQNTILINSKLDKTLIVDSLYKNKITNYQIYVLNNKKKIITTYSINNINFTGSKYTYQILCEGGLYIRLTSNHKILTNNGWKRTDTITPKDKIYYICHSNLYDISTQSILKLISVISIIYYSKQNVYDLEIIEYKNFIANYFIVHNSIEQDADLVLMLYRQDYYNSNGIDDNICEIIITKQRNGPIGTIKLKFDATTTQFSTFTLPYAKDKVN</sequence>
<keyword evidence="10" id="KW-0413">Isomerase</keyword>
<dbReference type="EC" id="5.6.2.3" evidence="13"/>
<comment type="function">
    <text evidence="13">The main replicative DNA helicase, it participates in initiation and elongation during chromosome replication. Travels ahead of the DNA replisome, separating dsDNA into templates for DNA synthesis. A processive ATP-dependent 5'-3' DNA helicase it has DNA-dependent ATPase activity.</text>
</comment>
<dbReference type="InterPro" id="IPR007693">
    <property type="entry name" value="DNA_helicase_DnaB-like_N"/>
</dbReference>
<name>A0A9C7C8Z5_9RHOD</name>
<dbReference type="InterPro" id="IPR030934">
    <property type="entry name" value="Intein_C"/>
</dbReference>
<dbReference type="GO" id="GO:0016539">
    <property type="term" value="P:intein-mediated protein splicing"/>
    <property type="evidence" value="ECO:0007669"/>
    <property type="project" value="InterPro"/>
</dbReference>
<gene>
    <name evidence="15" type="primary">dnaB</name>
    <name evidence="15" type="ORF">GpartN1_CHLp091</name>
</gene>
<dbReference type="OrthoDB" id="448835at2759"/>
<keyword evidence="16" id="KW-1185">Reference proteome</keyword>
<dbReference type="Pfam" id="PF00772">
    <property type="entry name" value="DnaB"/>
    <property type="match status" value="1"/>
</dbReference>
<keyword evidence="15" id="KW-0934">Plastid</keyword>
<comment type="function">
    <text evidence="11">The intein is an endonuclease.</text>
</comment>
<dbReference type="GO" id="GO:0005524">
    <property type="term" value="F:ATP binding"/>
    <property type="evidence" value="ECO:0007669"/>
    <property type="project" value="UniProtKB-UniRule"/>
</dbReference>
<dbReference type="Gene3D" id="1.10.860.10">
    <property type="entry name" value="DNAb Helicase, Chain A"/>
    <property type="match status" value="1"/>
</dbReference>
<dbReference type="InterPro" id="IPR007692">
    <property type="entry name" value="DNA_helicase_DnaB"/>
</dbReference>
<evidence type="ECO:0000313" key="15">
    <source>
        <dbReference type="EMBL" id="BDE17597.1"/>
    </source>
</evidence>
<comment type="catalytic activity">
    <reaction evidence="12 13">
        <text>ATP + H2O = ADP + phosphate + H(+)</text>
        <dbReference type="Rhea" id="RHEA:13065"/>
        <dbReference type="ChEBI" id="CHEBI:15377"/>
        <dbReference type="ChEBI" id="CHEBI:15378"/>
        <dbReference type="ChEBI" id="CHEBI:30616"/>
        <dbReference type="ChEBI" id="CHEBI:43474"/>
        <dbReference type="ChEBI" id="CHEBI:456216"/>
        <dbReference type="EC" id="5.6.2.3"/>
    </reaction>
</comment>
<evidence type="ECO:0000256" key="6">
    <source>
        <dbReference type="ARBA" id="ARBA00022801"/>
    </source>
</evidence>
<evidence type="ECO:0000256" key="13">
    <source>
        <dbReference type="RuleBase" id="RU362085"/>
    </source>
</evidence>
<keyword evidence="8 13" id="KW-0067">ATP-binding</keyword>
<dbReference type="SUPFAM" id="SSF48024">
    <property type="entry name" value="N-terminal domain of DnaB helicase"/>
    <property type="match status" value="1"/>
</dbReference>
<accession>A0A9C7C8Z5</accession>
<dbReference type="SMART" id="SM00305">
    <property type="entry name" value="HintC"/>
    <property type="match status" value="1"/>
</dbReference>
<dbReference type="SUPFAM" id="SSF52540">
    <property type="entry name" value="P-loop containing nucleoside triphosphate hydrolases"/>
    <property type="match status" value="1"/>
</dbReference>
<dbReference type="InterPro" id="IPR036844">
    <property type="entry name" value="Hint_dom_sf"/>
</dbReference>
<evidence type="ECO:0000256" key="2">
    <source>
        <dbReference type="ARBA" id="ARBA00022515"/>
    </source>
</evidence>
<dbReference type="PROSITE" id="PS50817">
    <property type="entry name" value="INTEIN_N_TER"/>
    <property type="match status" value="1"/>
</dbReference>
<evidence type="ECO:0000256" key="5">
    <source>
        <dbReference type="ARBA" id="ARBA00022741"/>
    </source>
</evidence>
<geneLocation type="chloroplast" evidence="15"/>
<organism evidence="15 16">
    <name type="scientific">Galdieria partita</name>
    <dbReference type="NCBI Taxonomy" id="83374"/>
    <lineage>
        <taxon>Eukaryota</taxon>
        <taxon>Rhodophyta</taxon>
        <taxon>Bangiophyceae</taxon>
        <taxon>Galdieriales</taxon>
        <taxon>Galdieriaceae</taxon>
        <taxon>Galdieria</taxon>
    </lineage>
</organism>
<dbReference type="InterPro" id="IPR007694">
    <property type="entry name" value="DNA_helicase_DnaB-like_C"/>
</dbReference>
<dbReference type="InterPro" id="IPR027417">
    <property type="entry name" value="P-loop_NTPase"/>
</dbReference>
<keyword evidence="9 13" id="KW-0238">DNA-binding</keyword>
<dbReference type="GO" id="GO:0016787">
    <property type="term" value="F:hydrolase activity"/>
    <property type="evidence" value="ECO:0007669"/>
    <property type="project" value="UniProtKB-KW"/>
</dbReference>
<feature type="domain" description="SF4 helicase" evidence="14">
    <location>
        <begin position="181"/>
        <end position="386"/>
    </location>
</feature>
<dbReference type="Gene3D" id="3.40.50.300">
    <property type="entry name" value="P-loop containing nucleotide triphosphate hydrolases"/>
    <property type="match status" value="2"/>
</dbReference>
<dbReference type="Pfam" id="PF14890">
    <property type="entry name" value="Intein_splicing"/>
    <property type="match status" value="1"/>
</dbReference>
<dbReference type="Proteomes" id="UP001061958">
    <property type="component" value="Chloroplast Pltd"/>
</dbReference>
<dbReference type="PANTHER" id="PTHR30153">
    <property type="entry name" value="REPLICATIVE DNA HELICASE DNAB"/>
    <property type="match status" value="1"/>
</dbReference>
<dbReference type="InterPro" id="IPR016136">
    <property type="entry name" value="DNA_helicase_N/primase_C"/>
</dbReference>
<dbReference type="PANTHER" id="PTHR30153:SF2">
    <property type="entry name" value="REPLICATIVE DNA HELICASE"/>
    <property type="match status" value="1"/>
</dbReference>
<dbReference type="CDD" id="cd00081">
    <property type="entry name" value="Hint"/>
    <property type="match status" value="1"/>
</dbReference>
<evidence type="ECO:0000256" key="8">
    <source>
        <dbReference type="ARBA" id="ARBA00022840"/>
    </source>
</evidence>
<evidence type="ECO:0000256" key="11">
    <source>
        <dbReference type="ARBA" id="ARBA00044940"/>
    </source>
</evidence>
<evidence type="ECO:0000256" key="3">
    <source>
        <dbReference type="ARBA" id="ARBA00022705"/>
    </source>
</evidence>
<dbReference type="Pfam" id="PF03796">
    <property type="entry name" value="DnaB_C"/>
    <property type="match status" value="1"/>
</dbReference>
<evidence type="ECO:0000256" key="12">
    <source>
        <dbReference type="ARBA" id="ARBA00048954"/>
    </source>
</evidence>
<evidence type="ECO:0000256" key="7">
    <source>
        <dbReference type="ARBA" id="ARBA00022806"/>
    </source>
</evidence>
<dbReference type="InterPro" id="IPR006141">
    <property type="entry name" value="Intein_N"/>
</dbReference>
<evidence type="ECO:0000256" key="1">
    <source>
        <dbReference type="ARBA" id="ARBA00008428"/>
    </source>
</evidence>
<keyword evidence="5 13" id="KW-0547">Nucleotide-binding</keyword>
<keyword evidence="6 13" id="KW-0378">Hydrolase</keyword>
<comment type="similarity">
    <text evidence="1 13">Belongs to the helicase family. DnaB subfamily.</text>
</comment>
<dbReference type="InterPro" id="IPR036185">
    <property type="entry name" value="DNA_heli_DnaB-like_N_sf"/>
</dbReference>
<dbReference type="GO" id="GO:0043139">
    <property type="term" value="F:5'-3' DNA helicase activity"/>
    <property type="evidence" value="ECO:0007669"/>
    <property type="project" value="UniProtKB-EC"/>
</dbReference>
<evidence type="ECO:0000256" key="9">
    <source>
        <dbReference type="ARBA" id="ARBA00023125"/>
    </source>
</evidence>
<keyword evidence="3 13" id="KW-0235">DNA replication</keyword>
<evidence type="ECO:0000256" key="10">
    <source>
        <dbReference type="ARBA" id="ARBA00023235"/>
    </source>
</evidence>
<dbReference type="GO" id="GO:0006269">
    <property type="term" value="P:DNA replication, synthesis of primer"/>
    <property type="evidence" value="ECO:0007669"/>
    <property type="project" value="UniProtKB-UniRule"/>
</dbReference>
<dbReference type="EMBL" id="AP025529">
    <property type="protein sequence ID" value="BDE17597.1"/>
    <property type="molecule type" value="Genomic_DNA"/>
</dbReference>
<dbReference type="CDD" id="cd00984">
    <property type="entry name" value="DnaB_C"/>
    <property type="match status" value="1"/>
</dbReference>
<evidence type="ECO:0000256" key="4">
    <source>
        <dbReference type="ARBA" id="ARBA00022737"/>
    </source>
</evidence>
<keyword evidence="7 13" id="KW-0347">Helicase</keyword>
<protein>
    <recommendedName>
        <fullName evidence="13">Replicative DNA helicase</fullName>
        <ecNumber evidence="13">5.6.2.3</ecNumber>
    </recommendedName>
</protein>
<dbReference type="Gene3D" id="2.170.16.10">
    <property type="entry name" value="Hedgehog/Intein (Hint) domain"/>
    <property type="match status" value="1"/>
</dbReference>
<feature type="domain" description="SF4 helicase" evidence="14">
    <location>
        <begin position="535"/>
        <end position="595"/>
    </location>
</feature>
<dbReference type="PROSITE" id="PS51199">
    <property type="entry name" value="SF4_HELICASE"/>
    <property type="match status" value="2"/>
</dbReference>